<reference evidence="4 5" key="1">
    <citation type="submission" date="2016-02" db="EMBL/GenBank/DDBJ databases">
        <authorList>
            <person name="Wen L."/>
            <person name="He K."/>
            <person name="Yang H."/>
        </authorList>
    </citation>
    <scope>NUCLEOTIDE SEQUENCE [LARGE SCALE GENOMIC DNA]</scope>
    <source>
        <strain evidence="4 5">TSA40</strain>
    </source>
</reference>
<accession>A0A254TGP6</accession>
<comment type="caution">
    <text evidence="4">The sequence shown here is derived from an EMBL/GenBank/DDBJ whole genome shotgun (WGS) entry which is preliminary data.</text>
</comment>
<evidence type="ECO:0000256" key="2">
    <source>
        <dbReference type="SAM" id="Coils"/>
    </source>
</evidence>
<proteinExistence type="predicted"/>
<keyword evidence="2" id="KW-0175">Coiled coil</keyword>
<evidence type="ECO:0000256" key="3">
    <source>
        <dbReference type="SAM" id="SignalP"/>
    </source>
</evidence>
<feature type="coiled-coil region" evidence="2">
    <location>
        <begin position="136"/>
        <end position="163"/>
    </location>
</feature>
<dbReference type="SUPFAM" id="SSF111369">
    <property type="entry name" value="HlyD-like secretion proteins"/>
    <property type="match status" value="1"/>
</dbReference>
<dbReference type="PANTHER" id="PTHR30097:SF4">
    <property type="entry name" value="SLR6042 PROTEIN"/>
    <property type="match status" value="1"/>
</dbReference>
<dbReference type="Gene3D" id="2.40.420.20">
    <property type="match status" value="1"/>
</dbReference>
<sequence>MKKHSFTLLGLILGGAISSMTYASPGAHGPNGEHLDAPAGVNASGLARLPDGSVNVPKLAQRRMAIRTIIANEAEHPMTVELNGRVGIDPNAGGRVQAPFAGRIEPGPKGLPVAGQRVEKGQVLLYVRPVAGAIERSNQQAQLVEIQSNRRLAEQRVKRLESLEGTVPQKEIEAARAELTSLAGREKAVAASIGGNEAITSPASGVIATANVLSGQIVEARDVLFEVIDPGRVMVEAVTTDPSLITRISTASLANVPGVELNVLGGARSLRDGALPISFRAKVKDVALAVGQPVTVVAKLSDKVKGIAIPAESIVRNSSNEPIVWIKSGAERFIAQPVEVRPLDSTTAVVVKGLSSDNRVVVSGAALINQIR</sequence>
<keyword evidence="5" id="KW-1185">Reference proteome</keyword>
<dbReference type="GO" id="GO:0030313">
    <property type="term" value="C:cell envelope"/>
    <property type="evidence" value="ECO:0007669"/>
    <property type="project" value="TreeGrafter"/>
</dbReference>
<protein>
    <submittedName>
        <fullName evidence="4">Uncharacterized protein</fullName>
    </submittedName>
</protein>
<dbReference type="Gene3D" id="1.10.287.470">
    <property type="entry name" value="Helix hairpin bin"/>
    <property type="match status" value="1"/>
</dbReference>
<dbReference type="Gene3D" id="2.40.50.100">
    <property type="match status" value="1"/>
</dbReference>
<evidence type="ECO:0000313" key="5">
    <source>
        <dbReference type="Proteomes" id="UP000197535"/>
    </source>
</evidence>
<name>A0A254TGP6_9BURK</name>
<dbReference type="PANTHER" id="PTHR30097">
    <property type="entry name" value="CATION EFFLUX SYSTEM PROTEIN CUSB"/>
    <property type="match status" value="1"/>
</dbReference>
<dbReference type="GO" id="GO:0060003">
    <property type="term" value="P:copper ion export"/>
    <property type="evidence" value="ECO:0007669"/>
    <property type="project" value="TreeGrafter"/>
</dbReference>
<evidence type="ECO:0000256" key="1">
    <source>
        <dbReference type="ARBA" id="ARBA00022448"/>
    </source>
</evidence>
<gene>
    <name evidence="4" type="ORF">AYR66_22380</name>
</gene>
<dbReference type="InterPro" id="IPR051909">
    <property type="entry name" value="MFP_Cation_Efflux"/>
</dbReference>
<organism evidence="4 5">
    <name type="scientific">Noviherbaspirillum denitrificans</name>
    <dbReference type="NCBI Taxonomy" id="1968433"/>
    <lineage>
        <taxon>Bacteria</taxon>
        <taxon>Pseudomonadati</taxon>
        <taxon>Pseudomonadota</taxon>
        <taxon>Betaproteobacteria</taxon>
        <taxon>Burkholderiales</taxon>
        <taxon>Oxalobacteraceae</taxon>
        <taxon>Noviherbaspirillum</taxon>
    </lineage>
</organism>
<dbReference type="OrthoDB" id="7059230at2"/>
<dbReference type="EMBL" id="LSTO01000001">
    <property type="protein sequence ID" value="OWW21831.1"/>
    <property type="molecule type" value="Genomic_DNA"/>
</dbReference>
<evidence type="ECO:0000313" key="4">
    <source>
        <dbReference type="EMBL" id="OWW21831.1"/>
    </source>
</evidence>
<dbReference type="AlphaFoldDB" id="A0A254TGP6"/>
<feature type="chain" id="PRO_5012355051" evidence="3">
    <location>
        <begin position="24"/>
        <end position="372"/>
    </location>
</feature>
<dbReference type="GO" id="GO:0015679">
    <property type="term" value="P:plasma membrane copper ion transport"/>
    <property type="evidence" value="ECO:0007669"/>
    <property type="project" value="TreeGrafter"/>
</dbReference>
<keyword evidence="3" id="KW-0732">Signal</keyword>
<feature type="signal peptide" evidence="3">
    <location>
        <begin position="1"/>
        <end position="23"/>
    </location>
</feature>
<dbReference type="RefSeq" id="WP_088708674.1">
    <property type="nucleotide sequence ID" value="NZ_LSTO01000001.1"/>
</dbReference>
<dbReference type="Proteomes" id="UP000197535">
    <property type="component" value="Unassembled WGS sequence"/>
</dbReference>
<keyword evidence="1" id="KW-0813">Transport</keyword>